<comment type="caution">
    <text evidence="3">The sequence shown here is derived from an EMBL/GenBank/DDBJ whole genome shotgun (WGS) entry which is preliminary data.</text>
</comment>
<dbReference type="AlphaFoldDB" id="A0AAV2PKV1"/>
<comment type="similarity">
    <text evidence="1">Belongs to the CoA-transferase III family.</text>
</comment>
<dbReference type="Gene3D" id="3.30.1540.10">
    <property type="entry name" value="formyl-coa transferase, domain 3"/>
    <property type="match status" value="1"/>
</dbReference>
<accession>A0AAV2PKV1</accession>
<dbReference type="InterPro" id="IPR050483">
    <property type="entry name" value="CoA-transferase_III_domain"/>
</dbReference>
<dbReference type="InterPro" id="IPR023606">
    <property type="entry name" value="CoA-Trfase_III_dom_1_sf"/>
</dbReference>
<dbReference type="FunFam" id="3.30.1540.10:FF:000005">
    <property type="entry name" value="succinate--hydroxymethylglutarate CoA-transferase isoform X4"/>
    <property type="match status" value="1"/>
</dbReference>
<dbReference type="EMBL" id="CAXKWB010000248">
    <property type="protein sequence ID" value="CAL4060012.1"/>
    <property type="molecule type" value="Genomic_DNA"/>
</dbReference>
<evidence type="ECO:0000313" key="3">
    <source>
        <dbReference type="EMBL" id="CAL4060012.1"/>
    </source>
</evidence>
<feature type="non-terminal residue" evidence="3">
    <location>
        <position position="446"/>
    </location>
</feature>
<dbReference type="GO" id="GO:0047369">
    <property type="term" value="F:succinate-hydroxymethylglutarate CoA-transferase activity"/>
    <property type="evidence" value="ECO:0007669"/>
    <property type="project" value="TreeGrafter"/>
</dbReference>
<keyword evidence="2" id="KW-0808">Transferase</keyword>
<protein>
    <recommendedName>
        <fullName evidence="5">Succinate--hydroxymethylglutarate CoA-transferase</fullName>
    </recommendedName>
</protein>
<dbReference type="Pfam" id="PF02515">
    <property type="entry name" value="CoA_transf_3"/>
    <property type="match status" value="1"/>
</dbReference>
<evidence type="ECO:0000313" key="4">
    <source>
        <dbReference type="Proteomes" id="UP001497623"/>
    </source>
</evidence>
<dbReference type="SUPFAM" id="SSF89796">
    <property type="entry name" value="CoA-transferase family III (CaiB/BaiF)"/>
    <property type="match status" value="1"/>
</dbReference>
<reference evidence="3 4" key="1">
    <citation type="submission" date="2024-05" db="EMBL/GenBank/DDBJ databases">
        <authorList>
            <person name="Wallberg A."/>
        </authorList>
    </citation>
    <scope>NUCLEOTIDE SEQUENCE [LARGE SCALE GENOMIC DNA]</scope>
</reference>
<gene>
    <name evidence="3" type="ORF">MNOR_LOCUS993</name>
</gene>
<evidence type="ECO:0000256" key="2">
    <source>
        <dbReference type="ARBA" id="ARBA00022679"/>
    </source>
</evidence>
<dbReference type="PANTHER" id="PTHR48207:SF3">
    <property type="entry name" value="SUCCINATE--HYDROXYMETHYLGLUTARATE COA-TRANSFERASE"/>
    <property type="match status" value="1"/>
</dbReference>
<dbReference type="PANTHER" id="PTHR48207">
    <property type="entry name" value="SUCCINATE--HYDROXYMETHYLGLUTARATE COA-TRANSFERASE"/>
    <property type="match status" value="1"/>
</dbReference>
<dbReference type="Proteomes" id="UP001497623">
    <property type="component" value="Unassembled WGS sequence"/>
</dbReference>
<evidence type="ECO:0000256" key="1">
    <source>
        <dbReference type="ARBA" id="ARBA00008383"/>
    </source>
</evidence>
<evidence type="ECO:0008006" key="5">
    <source>
        <dbReference type="Google" id="ProtNLM"/>
    </source>
</evidence>
<organism evidence="3 4">
    <name type="scientific">Meganyctiphanes norvegica</name>
    <name type="common">Northern krill</name>
    <name type="synonym">Thysanopoda norvegica</name>
    <dbReference type="NCBI Taxonomy" id="48144"/>
    <lineage>
        <taxon>Eukaryota</taxon>
        <taxon>Metazoa</taxon>
        <taxon>Ecdysozoa</taxon>
        <taxon>Arthropoda</taxon>
        <taxon>Crustacea</taxon>
        <taxon>Multicrustacea</taxon>
        <taxon>Malacostraca</taxon>
        <taxon>Eumalacostraca</taxon>
        <taxon>Eucarida</taxon>
        <taxon>Euphausiacea</taxon>
        <taxon>Euphausiidae</taxon>
        <taxon>Meganyctiphanes</taxon>
    </lineage>
</organism>
<dbReference type="GO" id="GO:0005739">
    <property type="term" value="C:mitochondrion"/>
    <property type="evidence" value="ECO:0007669"/>
    <property type="project" value="TreeGrafter"/>
</dbReference>
<keyword evidence="4" id="KW-1185">Reference proteome</keyword>
<dbReference type="InterPro" id="IPR003673">
    <property type="entry name" value="CoA-Trfase_fam_III"/>
</dbReference>
<dbReference type="InterPro" id="IPR044855">
    <property type="entry name" value="CoA-Trfase_III_dom3_sf"/>
</dbReference>
<proteinExistence type="inferred from homology"/>
<sequence length="446" mass="48499">MLVSVDYVFIHEVDSIGGRCPVRLKQRYHHDRRCSRSSSSSSSCCGINSGGPLSGVRVLDLTRVLAGPFATMILGDLGAEIIKVESVGVGDGTRMWGPPFVGKESAYFLSVNRNKQSIAIDLKKPDGIEIMEDLVRSSDILIENFVPGSLDRLGLGYESLSEIAPQLIYCSITGFGRTGPYRDRPGYDVIAASYGGLMGVTGPDNGEPCKVGVAMTDLATGLYAHGAVMAALLERHKTGKGQRIDCNLLSTQVSCMVNLASNYLNGGIDGRRLGTAHESIVPYQAFATKDGFLTVGGGSNDQFRALCERMNLEHLITDKRYTSNALRVKNRKSLLSTLSEFFQTKSNKDWIKLFEGAAFPYGPVNSLSESYEDPQVIHNNMVQEIDHSTAGVVKLVGPAVQFSQLENKIRSPPPTLGQHTEHILLNTLGYTKEKVMNLKDMGVVQS</sequence>
<dbReference type="Gene3D" id="3.40.50.10540">
    <property type="entry name" value="Crotonobetainyl-coa:carnitine coa-transferase, domain 1"/>
    <property type="match status" value="1"/>
</dbReference>
<name>A0AAV2PKV1_MEGNR</name>